<dbReference type="Pfam" id="PF14321">
    <property type="entry name" value="DUF4382"/>
    <property type="match status" value="1"/>
</dbReference>
<gene>
    <name evidence="2" type="ORF">CLV84_3146</name>
</gene>
<keyword evidence="3" id="KW-1185">Reference proteome</keyword>
<protein>
    <submittedName>
        <fullName evidence="2">Uncharacterized protein DUF4382</fullName>
    </submittedName>
</protein>
<accession>A0A2S6I4X5</accession>
<sequence length="317" mass="33634">MQLGNLSGVVTLALTLPLLTFGCKEDPASPSDEGNGAFRVEITDAPSDDANVKGVFVTIADIRVAGESLEAYTATTVEISALTNGATELLYAGELAAKSYNKIELVLEDGLTAVAGGPGCYYVNEDNQKVALEVADEGVITLTDSGFEMVQSGSVNAVVDFDLRKALVRTGDETKPYAFAATNRLNNSLRVVQKDRTGTLSGTVSRDSQAEGEVVVYAYQKGTFTASEAEGDSDDELFLNAVSSTKLNTNNEYTLAYLEAGSYELVAVSYEDTDEDGRLEMRGQFKISAIGELDLGLLQVTANSTTTADFKVSFLPG</sequence>
<dbReference type="InterPro" id="IPR025491">
    <property type="entry name" value="DUF4382"/>
</dbReference>
<comment type="caution">
    <text evidence="2">The sequence shown here is derived from an EMBL/GenBank/DDBJ whole genome shotgun (WGS) entry which is preliminary data.</text>
</comment>
<dbReference type="Proteomes" id="UP000237662">
    <property type="component" value="Unassembled WGS sequence"/>
</dbReference>
<evidence type="ECO:0000259" key="1">
    <source>
        <dbReference type="Pfam" id="PF14321"/>
    </source>
</evidence>
<dbReference type="OrthoDB" id="1415350at2"/>
<organism evidence="2 3">
    <name type="scientific">Neolewinella xylanilytica</name>
    <dbReference type="NCBI Taxonomy" id="1514080"/>
    <lineage>
        <taxon>Bacteria</taxon>
        <taxon>Pseudomonadati</taxon>
        <taxon>Bacteroidota</taxon>
        <taxon>Saprospiria</taxon>
        <taxon>Saprospirales</taxon>
        <taxon>Lewinellaceae</taxon>
        <taxon>Neolewinella</taxon>
    </lineage>
</organism>
<dbReference type="RefSeq" id="WP_104420673.1">
    <property type="nucleotide sequence ID" value="NZ_PTJC01000006.1"/>
</dbReference>
<name>A0A2S6I4X5_9BACT</name>
<evidence type="ECO:0000313" key="3">
    <source>
        <dbReference type="Proteomes" id="UP000237662"/>
    </source>
</evidence>
<evidence type="ECO:0000313" key="2">
    <source>
        <dbReference type="EMBL" id="PPK86224.1"/>
    </source>
</evidence>
<proteinExistence type="predicted"/>
<dbReference type="AlphaFoldDB" id="A0A2S6I4X5"/>
<reference evidence="2 3" key="1">
    <citation type="submission" date="2018-02" db="EMBL/GenBank/DDBJ databases">
        <title>Genomic Encyclopedia of Archaeal and Bacterial Type Strains, Phase II (KMG-II): from individual species to whole genera.</title>
        <authorList>
            <person name="Goeker M."/>
        </authorList>
    </citation>
    <scope>NUCLEOTIDE SEQUENCE [LARGE SCALE GENOMIC DNA]</scope>
    <source>
        <strain evidence="2 3">DSM 29526</strain>
    </source>
</reference>
<dbReference type="EMBL" id="PTJC01000006">
    <property type="protein sequence ID" value="PPK86224.1"/>
    <property type="molecule type" value="Genomic_DNA"/>
</dbReference>
<feature type="domain" description="DUF4382" evidence="1">
    <location>
        <begin position="35"/>
        <end position="172"/>
    </location>
</feature>